<dbReference type="CDD" id="cd10549">
    <property type="entry name" value="MtMvhB_like"/>
    <property type="match status" value="1"/>
</dbReference>
<dbReference type="eggNOG" id="COG1142">
    <property type="taxonomic scope" value="Bacteria"/>
</dbReference>
<dbReference type="InParanoid" id="B2A8A3"/>
<dbReference type="KEGG" id="nth:Nther_0884"/>
<feature type="domain" description="4Fe-4S ferredoxin-type" evidence="4">
    <location>
        <begin position="184"/>
        <end position="213"/>
    </location>
</feature>
<dbReference type="SUPFAM" id="SSF54862">
    <property type="entry name" value="4Fe-4S ferredoxins"/>
    <property type="match status" value="1"/>
</dbReference>
<dbReference type="SUPFAM" id="SSF53920">
    <property type="entry name" value="Fe-only hydrogenase"/>
    <property type="match status" value="1"/>
</dbReference>
<dbReference type="Proteomes" id="UP000001683">
    <property type="component" value="Chromosome"/>
</dbReference>
<dbReference type="InterPro" id="IPR017900">
    <property type="entry name" value="4Fe4S_Fe_S_CS"/>
</dbReference>
<dbReference type="PANTHER" id="PTHR11615">
    <property type="entry name" value="NITRATE, FORMATE, IRON DEHYDROGENASE"/>
    <property type="match status" value="1"/>
</dbReference>
<keyword evidence="2" id="KW-0408">Iron</keyword>
<gene>
    <name evidence="5" type="ordered locus">Nther_0884</name>
</gene>
<dbReference type="PRINTS" id="PR01868">
    <property type="entry name" value="ABCEFAMILY"/>
</dbReference>
<dbReference type="AlphaFoldDB" id="B2A8A3"/>
<dbReference type="RefSeq" id="WP_012447347.1">
    <property type="nucleotide sequence ID" value="NC_010718.1"/>
</dbReference>
<evidence type="ECO:0000259" key="4">
    <source>
        <dbReference type="PROSITE" id="PS51379"/>
    </source>
</evidence>
<dbReference type="STRING" id="457570.Nther_0884"/>
<dbReference type="eggNOG" id="COG4624">
    <property type="taxonomic scope" value="Bacteria"/>
</dbReference>
<keyword evidence="3" id="KW-0411">Iron-sulfur</keyword>
<name>B2A8A3_NATTJ</name>
<dbReference type="GO" id="GO:0051536">
    <property type="term" value="F:iron-sulfur cluster binding"/>
    <property type="evidence" value="ECO:0007669"/>
    <property type="project" value="UniProtKB-KW"/>
</dbReference>
<reference evidence="5 6" key="2">
    <citation type="journal article" date="2011" name="J. Bacteriol.">
        <title>Complete genome sequence of the anaerobic, halophilic alkalithermophile Natranaerobius thermophilus JW/NM-WN-LF.</title>
        <authorList>
            <person name="Zhao B."/>
            <person name="Mesbah N.M."/>
            <person name="Dalin E."/>
            <person name="Goodwin L."/>
            <person name="Nolan M."/>
            <person name="Pitluck S."/>
            <person name="Chertkov O."/>
            <person name="Brettin T.S."/>
            <person name="Han J."/>
            <person name="Larimer F.W."/>
            <person name="Land M.L."/>
            <person name="Hauser L."/>
            <person name="Kyrpides N."/>
            <person name="Wiegel J."/>
        </authorList>
    </citation>
    <scope>NUCLEOTIDE SEQUENCE [LARGE SCALE GENOMIC DNA]</scope>
    <source>
        <strain evidence="6">ATCC BAA-1301 / DSM 18059 / JW/NM-WN-LF</strain>
    </source>
</reference>
<reference evidence="5 6" key="1">
    <citation type="submission" date="2008-04" db="EMBL/GenBank/DDBJ databases">
        <title>Complete sequence of chromosome of Natranaerobius thermophilus JW/NM-WN-LF.</title>
        <authorList>
            <consortium name="US DOE Joint Genome Institute"/>
            <person name="Copeland A."/>
            <person name="Lucas S."/>
            <person name="Lapidus A."/>
            <person name="Glavina del Rio T."/>
            <person name="Dalin E."/>
            <person name="Tice H."/>
            <person name="Bruce D."/>
            <person name="Goodwin L."/>
            <person name="Pitluck S."/>
            <person name="Chertkov O."/>
            <person name="Brettin T."/>
            <person name="Detter J.C."/>
            <person name="Han C."/>
            <person name="Kuske C.R."/>
            <person name="Schmutz J."/>
            <person name="Larimer F."/>
            <person name="Land M."/>
            <person name="Hauser L."/>
            <person name="Kyrpides N."/>
            <person name="Lykidis A."/>
            <person name="Mesbah N.M."/>
            <person name="Wiegel J."/>
        </authorList>
    </citation>
    <scope>NUCLEOTIDE SEQUENCE [LARGE SCALE GENOMIC DNA]</scope>
    <source>
        <strain evidence="6">ATCC BAA-1301 / DSM 18059 / JW/NM-WN-LF</strain>
    </source>
</reference>
<dbReference type="PROSITE" id="PS00198">
    <property type="entry name" value="4FE4S_FER_1"/>
    <property type="match status" value="1"/>
</dbReference>
<dbReference type="Gene3D" id="3.40.950.10">
    <property type="entry name" value="Fe-only Hydrogenase (Larger Subunit), Chain L, domain 3"/>
    <property type="match status" value="1"/>
</dbReference>
<feature type="domain" description="4Fe-4S ferredoxin-type" evidence="4">
    <location>
        <begin position="138"/>
        <end position="168"/>
    </location>
</feature>
<dbReference type="OrthoDB" id="9798098at2"/>
<protein>
    <submittedName>
        <fullName evidence="5">Hydrogenase large subunit domain protein</fullName>
    </submittedName>
</protein>
<dbReference type="InterPro" id="IPR027631">
    <property type="entry name" value="Mono_FeFe_hydrog"/>
</dbReference>
<keyword evidence="1" id="KW-0479">Metal-binding</keyword>
<dbReference type="InterPro" id="IPR050340">
    <property type="entry name" value="Cytosolic_Fe-S_CAF"/>
</dbReference>
<feature type="domain" description="4Fe-4S ferredoxin-type" evidence="4">
    <location>
        <begin position="108"/>
        <end position="137"/>
    </location>
</feature>
<dbReference type="NCBIfam" id="TIGR04105">
    <property type="entry name" value="FeFe_hydrog_B1"/>
    <property type="match status" value="1"/>
</dbReference>
<dbReference type="InterPro" id="IPR004108">
    <property type="entry name" value="Fe_hydrogenase_lsu_C"/>
</dbReference>
<organism evidence="5 6">
    <name type="scientific">Natranaerobius thermophilus (strain ATCC BAA-1301 / DSM 18059 / JW/NM-WN-LF)</name>
    <dbReference type="NCBI Taxonomy" id="457570"/>
    <lineage>
        <taxon>Bacteria</taxon>
        <taxon>Bacillati</taxon>
        <taxon>Bacillota</taxon>
        <taxon>Clostridia</taxon>
        <taxon>Natranaerobiales</taxon>
        <taxon>Natranaerobiaceae</taxon>
        <taxon>Natranaerobius</taxon>
    </lineage>
</organism>
<dbReference type="InterPro" id="IPR013283">
    <property type="entry name" value="RLI1"/>
</dbReference>
<sequence>MRKFETEVQKINHEIMRELAKLVFKNKLLDEINELPQKIIQGDEARYRCCVYKERAIITERVRLDMGVNPNNIHSNTFLKDDYEQACHRLDKPVVQALEKACDKCPINRFTVTEACRGCVAHYCMESCPKDAISFINRQAYINQEKCIECGKCKNMCPFNAISDVMRPCRSACTVDAVKVDGDRRISIDQDKCVSCGACIEACPFGAIASKSNFISFLEDLTGGEQIHAMIAPSIAGQFGAKVKVSQIKAALKNLGMDSVQEVAKGADVVAYHEAKELISSIHEHNFMLSSCCPAFVSLVKNFYSEFTANLSQTVSPMIAMGRSIKQKYPGSKVVFIGPCIAKKDEALEEDVQDGVDYVLTYEEICALFEGAGVDPSQCEEFTEEEDQNKLVSPFGRCFAKSGGVGEAIKRTVKEIEPDYDIDINVVKCSGLNECKQVLEKLKNGKLEADFIEGMGCEEGCIGGPGNLVKPNKSKVMVEKYGKEAEIESAVESASSQIEEPQLFREH</sequence>
<keyword evidence="6" id="KW-1185">Reference proteome</keyword>
<dbReference type="Pfam" id="PF00037">
    <property type="entry name" value="Fer4"/>
    <property type="match status" value="2"/>
</dbReference>
<dbReference type="Gene3D" id="3.30.70.20">
    <property type="match status" value="2"/>
</dbReference>
<dbReference type="PROSITE" id="PS51379">
    <property type="entry name" value="4FE4S_FER_2"/>
    <property type="match status" value="3"/>
</dbReference>
<evidence type="ECO:0000256" key="2">
    <source>
        <dbReference type="ARBA" id="ARBA00023004"/>
    </source>
</evidence>
<evidence type="ECO:0000256" key="3">
    <source>
        <dbReference type="ARBA" id="ARBA00023014"/>
    </source>
</evidence>
<evidence type="ECO:0000313" key="5">
    <source>
        <dbReference type="EMBL" id="ACB84469.1"/>
    </source>
</evidence>
<dbReference type="GO" id="GO:0046872">
    <property type="term" value="F:metal ion binding"/>
    <property type="evidence" value="ECO:0007669"/>
    <property type="project" value="UniProtKB-KW"/>
</dbReference>
<proteinExistence type="predicted"/>
<dbReference type="EMBL" id="CP001034">
    <property type="protein sequence ID" value="ACB84469.1"/>
    <property type="molecule type" value="Genomic_DNA"/>
</dbReference>
<dbReference type="InterPro" id="IPR009016">
    <property type="entry name" value="Fe_hydrogenase"/>
</dbReference>
<dbReference type="InterPro" id="IPR017896">
    <property type="entry name" value="4Fe4S_Fe-S-bd"/>
</dbReference>
<dbReference type="Pfam" id="PF02906">
    <property type="entry name" value="Fe_hyd_lg_C"/>
    <property type="match status" value="1"/>
</dbReference>
<accession>B2A8A3</accession>
<evidence type="ECO:0000256" key="1">
    <source>
        <dbReference type="ARBA" id="ARBA00022723"/>
    </source>
</evidence>
<dbReference type="HOGENOM" id="CLU_039046_0_1_9"/>
<evidence type="ECO:0000313" key="6">
    <source>
        <dbReference type="Proteomes" id="UP000001683"/>
    </source>
</evidence>